<sequence length="119" mass="13449">MLKSILVIEDDTDILSTIENVLVYHNFAVTGLTHTNDIIESIKTYKPDLVLTDYMLPGMNGGKICQTIKSTKETNHIPVILISAYHRQAISLANFNYDIYIPKPFDIDKLVQAINKLLN</sequence>
<dbReference type="InterPro" id="IPR011006">
    <property type="entry name" value="CheY-like_superfamily"/>
</dbReference>
<evidence type="ECO:0000313" key="4">
    <source>
        <dbReference type="EMBL" id="QEC78276.1"/>
    </source>
</evidence>
<dbReference type="AlphaFoldDB" id="A0A5B8W5Q6"/>
<feature type="domain" description="Response regulatory" evidence="3">
    <location>
        <begin position="4"/>
        <end position="118"/>
    </location>
</feature>
<accession>A0A5B8W5Q6</accession>
<evidence type="ECO:0000313" key="5">
    <source>
        <dbReference type="Proteomes" id="UP000321362"/>
    </source>
</evidence>
<dbReference type="SMART" id="SM00448">
    <property type="entry name" value="REC"/>
    <property type="match status" value="1"/>
</dbReference>
<dbReference type="PROSITE" id="PS50110">
    <property type="entry name" value="RESPONSE_REGULATORY"/>
    <property type="match status" value="1"/>
</dbReference>
<dbReference type="InterPro" id="IPR001789">
    <property type="entry name" value="Sig_transdc_resp-reg_receiver"/>
</dbReference>
<dbReference type="OrthoDB" id="795853at2"/>
<organism evidence="4 5">
    <name type="scientific">Mucilaginibacter ginsenosidivorax</name>
    <dbReference type="NCBI Taxonomy" id="862126"/>
    <lineage>
        <taxon>Bacteria</taxon>
        <taxon>Pseudomonadati</taxon>
        <taxon>Bacteroidota</taxon>
        <taxon>Sphingobacteriia</taxon>
        <taxon>Sphingobacteriales</taxon>
        <taxon>Sphingobacteriaceae</taxon>
        <taxon>Mucilaginibacter</taxon>
    </lineage>
</organism>
<dbReference type="Gene3D" id="3.40.50.2300">
    <property type="match status" value="1"/>
</dbReference>
<dbReference type="KEGG" id="mgk:FSB76_20885"/>
<dbReference type="InterPro" id="IPR050595">
    <property type="entry name" value="Bact_response_regulator"/>
</dbReference>
<dbReference type="PANTHER" id="PTHR44591:SF3">
    <property type="entry name" value="RESPONSE REGULATORY DOMAIN-CONTAINING PROTEIN"/>
    <property type="match status" value="1"/>
</dbReference>
<evidence type="ECO:0000259" key="3">
    <source>
        <dbReference type="PROSITE" id="PS50110"/>
    </source>
</evidence>
<protein>
    <submittedName>
        <fullName evidence="4">Response regulator</fullName>
    </submittedName>
</protein>
<dbReference type="RefSeq" id="WP_147056764.1">
    <property type="nucleotide sequence ID" value="NZ_CP042437.1"/>
</dbReference>
<keyword evidence="1 2" id="KW-0597">Phosphoprotein</keyword>
<gene>
    <name evidence="4" type="ORF">FSB76_20885</name>
</gene>
<feature type="modified residue" description="4-aspartylphosphate" evidence="2">
    <location>
        <position position="53"/>
    </location>
</feature>
<reference evidence="4 5" key="1">
    <citation type="journal article" date="2013" name="J. Microbiol.">
        <title>Mucilaginibacter ginsenosidivorax sp. nov., with ginsenoside converting activity isolated from sediment.</title>
        <authorList>
            <person name="Kim J.K."/>
            <person name="Choi T.E."/>
            <person name="Liu Q.M."/>
            <person name="Park H.Y."/>
            <person name="Yi T.H."/>
            <person name="Yoon M.H."/>
            <person name="Kim S.C."/>
            <person name="Im W.T."/>
        </authorList>
    </citation>
    <scope>NUCLEOTIDE SEQUENCE [LARGE SCALE GENOMIC DNA]</scope>
    <source>
        <strain evidence="4 5">KHI28</strain>
    </source>
</reference>
<evidence type="ECO:0000256" key="2">
    <source>
        <dbReference type="PROSITE-ProRule" id="PRU00169"/>
    </source>
</evidence>
<name>A0A5B8W5Q6_9SPHI</name>
<evidence type="ECO:0000256" key="1">
    <source>
        <dbReference type="ARBA" id="ARBA00022553"/>
    </source>
</evidence>
<dbReference type="Proteomes" id="UP000321362">
    <property type="component" value="Chromosome"/>
</dbReference>
<dbReference type="Pfam" id="PF00072">
    <property type="entry name" value="Response_reg"/>
    <property type="match status" value="1"/>
</dbReference>
<dbReference type="PANTHER" id="PTHR44591">
    <property type="entry name" value="STRESS RESPONSE REGULATOR PROTEIN 1"/>
    <property type="match status" value="1"/>
</dbReference>
<proteinExistence type="predicted"/>
<dbReference type="EMBL" id="CP042437">
    <property type="protein sequence ID" value="QEC78276.1"/>
    <property type="molecule type" value="Genomic_DNA"/>
</dbReference>
<keyword evidence="5" id="KW-1185">Reference proteome</keyword>
<dbReference type="GO" id="GO:0000160">
    <property type="term" value="P:phosphorelay signal transduction system"/>
    <property type="evidence" value="ECO:0007669"/>
    <property type="project" value="InterPro"/>
</dbReference>
<dbReference type="SUPFAM" id="SSF52172">
    <property type="entry name" value="CheY-like"/>
    <property type="match status" value="1"/>
</dbReference>